<feature type="domain" description="Calcineurin-like phosphoesterase" evidence="1">
    <location>
        <begin position="3"/>
        <end position="179"/>
    </location>
</feature>
<dbReference type="PANTHER" id="PTHR42850">
    <property type="entry name" value="METALLOPHOSPHOESTERASE"/>
    <property type="match status" value="1"/>
</dbReference>
<dbReference type="GO" id="GO:0016791">
    <property type="term" value="F:phosphatase activity"/>
    <property type="evidence" value="ECO:0007669"/>
    <property type="project" value="TreeGrafter"/>
</dbReference>
<dbReference type="FunCoup" id="A0A259U2N2">
    <property type="interactions" value="66"/>
</dbReference>
<evidence type="ECO:0000313" key="3">
    <source>
        <dbReference type="Proteomes" id="UP000216446"/>
    </source>
</evidence>
<dbReference type="EMBL" id="MQWB01000001">
    <property type="protein sequence ID" value="OZC04196.1"/>
    <property type="molecule type" value="Genomic_DNA"/>
</dbReference>
<evidence type="ECO:0000313" key="2">
    <source>
        <dbReference type="EMBL" id="OZC04196.1"/>
    </source>
</evidence>
<name>A0A259U2N2_9BACT</name>
<proteinExistence type="predicted"/>
<dbReference type="GO" id="GO:0005737">
    <property type="term" value="C:cytoplasm"/>
    <property type="evidence" value="ECO:0007669"/>
    <property type="project" value="TreeGrafter"/>
</dbReference>
<dbReference type="InterPro" id="IPR029052">
    <property type="entry name" value="Metallo-depent_PP-like"/>
</dbReference>
<evidence type="ECO:0000259" key="1">
    <source>
        <dbReference type="Pfam" id="PF00149"/>
    </source>
</evidence>
<reference evidence="2 3" key="1">
    <citation type="submission" date="2016-11" db="EMBL/GenBank/DDBJ databases">
        <title>Study of marine rhodopsin-containing bacteria.</title>
        <authorList>
            <person name="Yoshizawa S."/>
            <person name="Kumagai Y."/>
            <person name="Kogure K."/>
        </authorList>
    </citation>
    <scope>NUCLEOTIDE SEQUENCE [LARGE SCALE GENOMIC DNA]</scope>
    <source>
        <strain evidence="2 3">SG-29</strain>
    </source>
</reference>
<dbReference type="PANTHER" id="PTHR42850:SF4">
    <property type="entry name" value="ZINC-DEPENDENT ENDOPOLYPHOSPHATASE"/>
    <property type="match status" value="1"/>
</dbReference>
<dbReference type="GO" id="GO:0110154">
    <property type="term" value="P:RNA decapping"/>
    <property type="evidence" value="ECO:0007669"/>
    <property type="project" value="TreeGrafter"/>
</dbReference>
<dbReference type="InterPro" id="IPR004843">
    <property type="entry name" value="Calcineurin-like_PHP"/>
</dbReference>
<keyword evidence="3" id="KW-1185">Reference proteome</keyword>
<dbReference type="GO" id="GO:0008803">
    <property type="term" value="F:bis(5'-nucleosyl)-tetraphosphatase (symmetrical) activity"/>
    <property type="evidence" value="ECO:0007669"/>
    <property type="project" value="TreeGrafter"/>
</dbReference>
<dbReference type="Gene3D" id="3.60.21.10">
    <property type="match status" value="1"/>
</dbReference>
<dbReference type="AlphaFoldDB" id="A0A259U2N2"/>
<dbReference type="CDD" id="cd00144">
    <property type="entry name" value="MPP_PPP_family"/>
    <property type="match status" value="1"/>
</dbReference>
<sequence>MALYAIGDIHGCLGTLDALLDRLALTPEDHVVFIGDYIDRGPDSYGVIERMMALRDAAASGDGPACTFIRGNHDQMLLDWADAKPGAYDLWSANGGLETLMSYPDTRVPPEHFAFYRATVLAAEIDGFAFVHAGFLPGESIEEQLEEPNPDVVLWTRKHLNADLSAWDIPVVCGHTPVSQPLSEEMLIAIDTGAVYAHRPDLGKLTAVRLPEREFISVPYQR</sequence>
<gene>
    <name evidence="2" type="ORF">BSZ36_15125</name>
</gene>
<protein>
    <submittedName>
        <fullName evidence="2">Metallophosphoesterase</fullName>
    </submittedName>
</protein>
<dbReference type="InParanoid" id="A0A259U2N2"/>
<dbReference type="OrthoDB" id="9808081at2"/>
<dbReference type="Pfam" id="PF00149">
    <property type="entry name" value="Metallophos"/>
    <property type="match status" value="1"/>
</dbReference>
<dbReference type="Proteomes" id="UP000216446">
    <property type="component" value="Unassembled WGS sequence"/>
</dbReference>
<organism evidence="2 3">
    <name type="scientific">Rubricoccus marinus</name>
    <dbReference type="NCBI Taxonomy" id="716817"/>
    <lineage>
        <taxon>Bacteria</taxon>
        <taxon>Pseudomonadati</taxon>
        <taxon>Rhodothermota</taxon>
        <taxon>Rhodothermia</taxon>
        <taxon>Rhodothermales</taxon>
        <taxon>Rubricoccaceae</taxon>
        <taxon>Rubricoccus</taxon>
    </lineage>
</organism>
<dbReference type="InterPro" id="IPR050126">
    <property type="entry name" value="Ap4A_hydrolase"/>
</dbReference>
<dbReference type="SUPFAM" id="SSF56300">
    <property type="entry name" value="Metallo-dependent phosphatases"/>
    <property type="match status" value="1"/>
</dbReference>
<comment type="caution">
    <text evidence="2">The sequence shown here is derived from an EMBL/GenBank/DDBJ whole genome shotgun (WGS) entry which is preliminary data.</text>
</comment>
<accession>A0A259U2N2</accession>
<dbReference type="RefSeq" id="WP_094550404.1">
    <property type="nucleotide sequence ID" value="NZ_MQWB01000001.1"/>
</dbReference>